<dbReference type="AlphaFoldDB" id="A0A8J7ME55"/>
<evidence type="ECO:0000313" key="2">
    <source>
        <dbReference type="EMBL" id="MBK1791616.1"/>
    </source>
</evidence>
<protein>
    <submittedName>
        <fullName evidence="2">Uncharacterized protein</fullName>
    </submittedName>
</protein>
<accession>A0A8J7ME55</accession>
<feature type="region of interest" description="Disordered" evidence="1">
    <location>
        <begin position="18"/>
        <end position="41"/>
    </location>
</feature>
<evidence type="ECO:0000256" key="1">
    <source>
        <dbReference type="SAM" id="MobiDB-lite"/>
    </source>
</evidence>
<name>A0A8J7ME55_9BACT</name>
<proteinExistence type="predicted"/>
<comment type="caution">
    <text evidence="2">The sequence shown here is derived from an EMBL/GenBank/DDBJ whole genome shotgun (WGS) entry which is preliminary data.</text>
</comment>
<dbReference type="PROSITE" id="PS51257">
    <property type="entry name" value="PROKAR_LIPOPROTEIN"/>
    <property type="match status" value="1"/>
</dbReference>
<gene>
    <name evidence="2" type="ORF">JIN82_10680</name>
</gene>
<sequence>MNRLCLILPAILSLSACSPSTGETPSENQSSSRASQLSRSDKQKIGQKIWLNESGGKVSGLTAWNQGEEFPSLGIGHFIWYPVNYNGPYTESFPQFLNYAHRAGRKDIPSWLKSTPKCPWPNRTAFQADINGQRLSELRKFLANSVELQTDFIIHRSEQSLGKMMNAAPASQRARIQANYRKLATTSNGTYALIDYPNFKGDGTNPNERYKGEGWGLMQVLLEMRDVPSGQAAANEFAAAAKRRLDLRIKNSDPARGENRWRAGWHNRCDTYARPL</sequence>
<keyword evidence="3" id="KW-1185">Reference proteome</keyword>
<reference evidence="2" key="1">
    <citation type="submission" date="2021-01" db="EMBL/GenBank/DDBJ databases">
        <title>Modified the classification status of verrucomicrobia.</title>
        <authorList>
            <person name="Feng X."/>
        </authorList>
    </citation>
    <scope>NUCLEOTIDE SEQUENCE</scope>
    <source>
        <strain evidence="2">_KCTC 22039</strain>
    </source>
</reference>
<evidence type="ECO:0000313" key="3">
    <source>
        <dbReference type="Proteomes" id="UP000624703"/>
    </source>
</evidence>
<feature type="compositionally biased region" description="Low complexity" evidence="1">
    <location>
        <begin position="26"/>
        <end position="38"/>
    </location>
</feature>
<dbReference type="RefSeq" id="WP_200311611.1">
    <property type="nucleotide sequence ID" value="NZ_JAENIM010000039.1"/>
</dbReference>
<dbReference type="Proteomes" id="UP000624703">
    <property type="component" value="Unassembled WGS sequence"/>
</dbReference>
<organism evidence="2 3">
    <name type="scientific">Persicirhabdus sediminis</name>
    <dbReference type="NCBI Taxonomy" id="454144"/>
    <lineage>
        <taxon>Bacteria</taxon>
        <taxon>Pseudomonadati</taxon>
        <taxon>Verrucomicrobiota</taxon>
        <taxon>Verrucomicrobiia</taxon>
        <taxon>Verrucomicrobiales</taxon>
        <taxon>Verrucomicrobiaceae</taxon>
        <taxon>Persicirhabdus</taxon>
    </lineage>
</organism>
<dbReference type="EMBL" id="JAENIM010000039">
    <property type="protein sequence ID" value="MBK1791616.1"/>
    <property type="molecule type" value="Genomic_DNA"/>
</dbReference>